<dbReference type="Proteomes" id="UP001081709">
    <property type="component" value="Unassembled WGS sequence"/>
</dbReference>
<evidence type="ECO:0000313" key="2">
    <source>
        <dbReference type="Proteomes" id="UP001081709"/>
    </source>
</evidence>
<dbReference type="SUPFAM" id="SSF53697">
    <property type="entry name" value="SIS domain"/>
    <property type="match status" value="1"/>
</dbReference>
<accession>A0ABT3WRG2</accession>
<gene>
    <name evidence="1" type="ORF">OS125_05830</name>
</gene>
<evidence type="ECO:0000313" key="1">
    <source>
        <dbReference type="EMBL" id="MCX7444761.1"/>
    </source>
</evidence>
<sequence>MTNGTQYNGDWSDGSAYDTDAVRFFDVAHEGAQVRAVAGAVGNGDLDALVGIRPRSVVIVAGDLVSERAAHLALALRSPLRQPMLVTDVLPSYVGPLDVVIIASGHADDPVRARAMSSAVDRGCPTVLIAPGRGPLAGDAPGRVAVIPEPPTVQATSPARVTATVDAVLDLLEQDRTLVVESLHRVADEIDAELVSLRPERDELVNPARELRGSVEGRRVIHTAGHTVGAAVASVVAAIWDCSGLPGTVIPQPELGLALPALRRGEADLFHDPYLDDGPAVLSLRIVVWAAEDTSLPEAIAQGCGEPAPGRLAGALRLTTRGWAASIYRATE</sequence>
<reference evidence="1" key="1">
    <citation type="submission" date="2022-11" db="EMBL/GenBank/DDBJ databases">
        <title>Corynebacterium sp. isolated from Penguins.</title>
        <authorList>
            <person name="Sedlar K."/>
            <person name="Svec P."/>
        </authorList>
    </citation>
    <scope>NUCLEOTIDE SEQUENCE</scope>
    <source>
        <strain evidence="1">P7003</strain>
    </source>
</reference>
<name>A0ABT3WRG2_9CORY</name>
<comment type="caution">
    <text evidence="1">The sequence shown here is derived from an EMBL/GenBank/DDBJ whole genome shotgun (WGS) entry which is preliminary data.</text>
</comment>
<dbReference type="RefSeq" id="WP_267186456.1">
    <property type="nucleotide sequence ID" value="NZ_JAPMKV010000003.1"/>
</dbReference>
<protein>
    <submittedName>
        <fullName evidence="1">Uncharacterized protein</fullName>
    </submittedName>
</protein>
<dbReference type="InterPro" id="IPR046348">
    <property type="entry name" value="SIS_dom_sf"/>
</dbReference>
<proteinExistence type="predicted"/>
<organism evidence="1 2">
    <name type="scientific">Corynebacterium pygosceleis</name>
    <dbReference type="NCBI Taxonomy" id="2800406"/>
    <lineage>
        <taxon>Bacteria</taxon>
        <taxon>Bacillati</taxon>
        <taxon>Actinomycetota</taxon>
        <taxon>Actinomycetes</taxon>
        <taxon>Mycobacteriales</taxon>
        <taxon>Corynebacteriaceae</taxon>
        <taxon>Corynebacterium</taxon>
    </lineage>
</organism>
<dbReference type="EMBL" id="JAPMKV010000003">
    <property type="protein sequence ID" value="MCX7444761.1"/>
    <property type="molecule type" value="Genomic_DNA"/>
</dbReference>
<keyword evidence="2" id="KW-1185">Reference proteome</keyword>